<gene>
    <name evidence="5" type="ORF">BJY24_005574</name>
</gene>
<dbReference type="InterPro" id="IPR011051">
    <property type="entry name" value="RmlC_Cupin_sf"/>
</dbReference>
<dbReference type="SUPFAM" id="SSF51182">
    <property type="entry name" value="RmlC-like cupins"/>
    <property type="match status" value="1"/>
</dbReference>
<dbReference type="PANTHER" id="PTHR46796:SF13">
    <property type="entry name" value="HTH-TYPE TRANSCRIPTIONAL ACTIVATOR RHAS"/>
    <property type="match status" value="1"/>
</dbReference>
<evidence type="ECO:0000256" key="3">
    <source>
        <dbReference type="ARBA" id="ARBA00023163"/>
    </source>
</evidence>
<evidence type="ECO:0000259" key="4">
    <source>
        <dbReference type="PROSITE" id="PS01124"/>
    </source>
</evidence>
<proteinExistence type="predicted"/>
<keyword evidence="6" id="KW-1185">Reference proteome</keyword>
<dbReference type="InterPro" id="IPR050204">
    <property type="entry name" value="AraC_XylS_family_regulators"/>
</dbReference>
<dbReference type="InterPro" id="IPR009057">
    <property type="entry name" value="Homeodomain-like_sf"/>
</dbReference>
<keyword evidence="1" id="KW-0805">Transcription regulation</keyword>
<feature type="domain" description="HTH araC/xylS-type" evidence="4">
    <location>
        <begin position="186"/>
        <end position="284"/>
    </location>
</feature>
<accession>A0A7W9PIF9</accession>
<dbReference type="EMBL" id="JACHIT010000002">
    <property type="protein sequence ID" value="MBB5916662.1"/>
    <property type="molecule type" value="Genomic_DNA"/>
</dbReference>
<reference evidence="5 6" key="1">
    <citation type="submission" date="2020-08" db="EMBL/GenBank/DDBJ databases">
        <title>Sequencing the genomes of 1000 actinobacteria strains.</title>
        <authorList>
            <person name="Klenk H.-P."/>
        </authorList>
    </citation>
    <scope>NUCLEOTIDE SEQUENCE [LARGE SCALE GENOMIC DNA]</scope>
    <source>
        <strain evidence="5 6">DSM 43582</strain>
    </source>
</reference>
<keyword evidence="3" id="KW-0804">Transcription</keyword>
<dbReference type="PROSITE" id="PS00041">
    <property type="entry name" value="HTH_ARAC_FAMILY_1"/>
    <property type="match status" value="1"/>
</dbReference>
<dbReference type="GO" id="GO:0003700">
    <property type="term" value="F:DNA-binding transcription factor activity"/>
    <property type="evidence" value="ECO:0007669"/>
    <property type="project" value="InterPro"/>
</dbReference>
<dbReference type="PANTHER" id="PTHR46796">
    <property type="entry name" value="HTH-TYPE TRANSCRIPTIONAL ACTIVATOR RHAS-RELATED"/>
    <property type="match status" value="1"/>
</dbReference>
<comment type="caution">
    <text evidence="5">The sequence shown here is derived from an EMBL/GenBank/DDBJ whole genome shotgun (WGS) entry which is preliminary data.</text>
</comment>
<evidence type="ECO:0000313" key="5">
    <source>
        <dbReference type="EMBL" id="MBB5916662.1"/>
    </source>
</evidence>
<dbReference type="InterPro" id="IPR018062">
    <property type="entry name" value="HTH_AraC-typ_CS"/>
</dbReference>
<protein>
    <submittedName>
        <fullName evidence="5">AraC-like DNA-binding protein</fullName>
    </submittedName>
</protein>
<dbReference type="Proteomes" id="UP000540412">
    <property type="component" value="Unassembled WGS sequence"/>
</dbReference>
<evidence type="ECO:0000313" key="6">
    <source>
        <dbReference type="Proteomes" id="UP000540412"/>
    </source>
</evidence>
<dbReference type="SMART" id="SM00342">
    <property type="entry name" value="HTH_ARAC"/>
    <property type="match status" value="1"/>
</dbReference>
<dbReference type="PROSITE" id="PS01124">
    <property type="entry name" value="HTH_ARAC_FAMILY_2"/>
    <property type="match status" value="1"/>
</dbReference>
<organism evidence="5 6">
    <name type="scientific">Nocardia transvalensis</name>
    <dbReference type="NCBI Taxonomy" id="37333"/>
    <lineage>
        <taxon>Bacteria</taxon>
        <taxon>Bacillati</taxon>
        <taxon>Actinomycetota</taxon>
        <taxon>Actinomycetes</taxon>
        <taxon>Mycobacteriales</taxon>
        <taxon>Nocardiaceae</taxon>
        <taxon>Nocardia</taxon>
    </lineage>
</organism>
<evidence type="ECO:0000256" key="2">
    <source>
        <dbReference type="ARBA" id="ARBA00023125"/>
    </source>
</evidence>
<name>A0A7W9PIF9_9NOCA</name>
<evidence type="ECO:0000256" key="1">
    <source>
        <dbReference type="ARBA" id="ARBA00023015"/>
    </source>
</evidence>
<dbReference type="Pfam" id="PF12833">
    <property type="entry name" value="HTH_18"/>
    <property type="match status" value="1"/>
</dbReference>
<keyword evidence="2 5" id="KW-0238">DNA-binding</keyword>
<dbReference type="InterPro" id="IPR018060">
    <property type="entry name" value="HTH_AraC"/>
</dbReference>
<dbReference type="SUPFAM" id="SSF46689">
    <property type="entry name" value="Homeodomain-like"/>
    <property type="match status" value="2"/>
</dbReference>
<dbReference type="RefSeq" id="WP_083905923.1">
    <property type="nucleotide sequence ID" value="NZ_JACHIT010000002.1"/>
</dbReference>
<dbReference type="AlphaFoldDB" id="A0A7W9PIF9"/>
<sequence>METITDVYAALRAGEPFAEYTRSGDAPLPPRSSRRIASVSFRVVLSGTCRITPDPGSEHSFPELVLGPGDMALFGPNVGHTLTAAGLADQTGNTAESLYCGYLQDRRQPHPLLRDLANITYIPVRGACPIEFESLLRFLRLELADSEQLPDLTPALVEASLTYVLRTWHRHHAHDASSPHTDDVVARALRSMHAHIEYPWTVAELAAVAGLSRAAFAHRFTTAIGQPPLAYLTSVRLAEAAKLLRETDRPITQIARVTGYSSTITLTRAFRREQGVTPGAYRHEQTLSG</sequence>
<dbReference type="GO" id="GO:0043565">
    <property type="term" value="F:sequence-specific DNA binding"/>
    <property type="evidence" value="ECO:0007669"/>
    <property type="project" value="InterPro"/>
</dbReference>
<dbReference type="Gene3D" id="1.10.10.60">
    <property type="entry name" value="Homeodomain-like"/>
    <property type="match status" value="2"/>
</dbReference>